<sequence length="81" mass="9754">MVEQKQVKNITKKTRSRSPEKKAQQFEKILEVGKQLFQEHGRDGFSLSRLAKQLDMNKNNLYNYIESKRELWIAIRKKFKK</sequence>
<comment type="caution">
    <text evidence="4">The sequence shown here is derived from an EMBL/GenBank/DDBJ whole genome shotgun (WGS) entry which is preliminary data.</text>
</comment>
<dbReference type="InterPro" id="IPR009057">
    <property type="entry name" value="Homeodomain-like_sf"/>
</dbReference>
<evidence type="ECO:0000313" key="4">
    <source>
        <dbReference type="EMBL" id="GAH46433.1"/>
    </source>
</evidence>
<feature type="region of interest" description="Disordered" evidence="2">
    <location>
        <begin position="1"/>
        <end position="23"/>
    </location>
</feature>
<dbReference type="PROSITE" id="PS50977">
    <property type="entry name" value="HTH_TETR_2"/>
    <property type="match status" value="1"/>
</dbReference>
<dbReference type="GO" id="GO:0003677">
    <property type="term" value="F:DNA binding"/>
    <property type="evidence" value="ECO:0007669"/>
    <property type="project" value="UniProtKB-KW"/>
</dbReference>
<accession>X1HMA1</accession>
<protein>
    <recommendedName>
        <fullName evidence="3">HTH tetR-type domain-containing protein</fullName>
    </recommendedName>
</protein>
<evidence type="ECO:0000259" key="3">
    <source>
        <dbReference type="PROSITE" id="PS50977"/>
    </source>
</evidence>
<keyword evidence="1" id="KW-0238">DNA-binding</keyword>
<reference evidence="4" key="1">
    <citation type="journal article" date="2014" name="Front. Microbiol.">
        <title>High frequency of phylogenetically diverse reductive dehalogenase-homologous genes in deep subseafloor sedimentary metagenomes.</title>
        <authorList>
            <person name="Kawai M."/>
            <person name="Futagami T."/>
            <person name="Toyoda A."/>
            <person name="Takaki Y."/>
            <person name="Nishi S."/>
            <person name="Hori S."/>
            <person name="Arai W."/>
            <person name="Tsubouchi T."/>
            <person name="Morono Y."/>
            <person name="Uchiyama I."/>
            <person name="Ito T."/>
            <person name="Fujiyama A."/>
            <person name="Inagaki F."/>
            <person name="Takami H."/>
        </authorList>
    </citation>
    <scope>NUCLEOTIDE SEQUENCE</scope>
    <source>
        <strain evidence="4">Expedition CK06-06</strain>
    </source>
</reference>
<dbReference type="AlphaFoldDB" id="X1HMA1"/>
<organism evidence="4">
    <name type="scientific">marine sediment metagenome</name>
    <dbReference type="NCBI Taxonomy" id="412755"/>
    <lineage>
        <taxon>unclassified sequences</taxon>
        <taxon>metagenomes</taxon>
        <taxon>ecological metagenomes</taxon>
    </lineage>
</organism>
<dbReference type="InterPro" id="IPR001647">
    <property type="entry name" value="HTH_TetR"/>
</dbReference>
<dbReference type="Pfam" id="PF00440">
    <property type="entry name" value="TetR_N"/>
    <property type="match status" value="1"/>
</dbReference>
<gene>
    <name evidence="4" type="ORF">S03H2_12304</name>
</gene>
<evidence type="ECO:0000256" key="1">
    <source>
        <dbReference type="ARBA" id="ARBA00023125"/>
    </source>
</evidence>
<dbReference type="EMBL" id="BARU01006266">
    <property type="protein sequence ID" value="GAH46433.1"/>
    <property type="molecule type" value="Genomic_DNA"/>
</dbReference>
<evidence type="ECO:0000256" key="2">
    <source>
        <dbReference type="SAM" id="MobiDB-lite"/>
    </source>
</evidence>
<dbReference type="PRINTS" id="PR00455">
    <property type="entry name" value="HTHTETR"/>
</dbReference>
<name>X1HMA1_9ZZZZ</name>
<feature type="non-terminal residue" evidence="4">
    <location>
        <position position="81"/>
    </location>
</feature>
<dbReference type="Gene3D" id="1.10.10.60">
    <property type="entry name" value="Homeodomain-like"/>
    <property type="match status" value="1"/>
</dbReference>
<dbReference type="SUPFAM" id="SSF46689">
    <property type="entry name" value="Homeodomain-like"/>
    <property type="match status" value="1"/>
</dbReference>
<proteinExistence type="predicted"/>
<feature type="domain" description="HTH tetR-type" evidence="3">
    <location>
        <begin position="23"/>
        <end position="81"/>
    </location>
</feature>